<gene>
    <name evidence="2" type="ORF">PGT21_035740</name>
</gene>
<sequence length="135" mass="14158">MSGGKRVGFGSKNSAQTRPYKQFGFSGLPEADPKSAAPARTRLENKPGRSGSGQHFPNSCPNPPHNPSGLGSPPGHPSNRQPPASIKTVHTPTRAYQPTHCSHQEIHSSTLTCLAIVVPGYCNLTTSSSNTLSAS</sequence>
<dbReference type="Proteomes" id="UP000324748">
    <property type="component" value="Unassembled WGS sequence"/>
</dbReference>
<evidence type="ECO:0000256" key="1">
    <source>
        <dbReference type="SAM" id="MobiDB-lite"/>
    </source>
</evidence>
<comment type="caution">
    <text evidence="2">The sequence shown here is derived from an EMBL/GenBank/DDBJ whole genome shotgun (WGS) entry which is preliminary data.</text>
</comment>
<dbReference type="AlphaFoldDB" id="A0A5B0NIJ9"/>
<reference evidence="2 3" key="1">
    <citation type="submission" date="2019-05" db="EMBL/GenBank/DDBJ databases">
        <title>Emergence of the Ug99 lineage of the wheat stem rust pathogen through somatic hybridization.</title>
        <authorList>
            <person name="Li F."/>
            <person name="Upadhyaya N.M."/>
            <person name="Sperschneider J."/>
            <person name="Matny O."/>
            <person name="Nguyen-Phuc H."/>
            <person name="Mago R."/>
            <person name="Raley C."/>
            <person name="Miller M.E."/>
            <person name="Silverstein K.A.T."/>
            <person name="Henningsen E."/>
            <person name="Hirsch C.D."/>
            <person name="Visser B."/>
            <person name="Pretorius Z.A."/>
            <person name="Steffenson B.J."/>
            <person name="Schwessinger B."/>
            <person name="Dodds P.N."/>
            <person name="Figueroa M."/>
        </authorList>
    </citation>
    <scope>NUCLEOTIDE SEQUENCE [LARGE SCALE GENOMIC DNA]</scope>
    <source>
        <strain evidence="2">21-0</strain>
    </source>
</reference>
<dbReference type="EMBL" id="VSWC01000105">
    <property type="protein sequence ID" value="KAA1087689.1"/>
    <property type="molecule type" value="Genomic_DNA"/>
</dbReference>
<feature type="region of interest" description="Disordered" evidence="1">
    <location>
        <begin position="1"/>
        <end position="102"/>
    </location>
</feature>
<accession>A0A5B0NIJ9</accession>
<feature type="compositionally biased region" description="Low complexity" evidence="1">
    <location>
        <begin position="67"/>
        <end position="79"/>
    </location>
</feature>
<evidence type="ECO:0000313" key="3">
    <source>
        <dbReference type="Proteomes" id="UP000324748"/>
    </source>
</evidence>
<name>A0A5B0NIJ9_PUCGR</name>
<organism evidence="2 3">
    <name type="scientific">Puccinia graminis f. sp. tritici</name>
    <dbReference type="NCBI Taxonomy" id="56615"/>
    <lineage>
        <taxon>Eukaryota</taxon>
        <taxon>Fungi</taxon>
        <taxon>Dikarya</taxon>
        <taxon>Basidiomycota</taxon>
        <taxon>Pucciniomycotina</taxon>
        <taxon>Pucciniomycetes</taxon>
        <taxon>Pucciniales</taxon>
        <taxon>Pucciniaceae</taxon>
        <taxon>Puccinia</taxon>
    </lineage>
</organism>
<keyword evidence="3" id="KW-1185">Reference proteome</keyword>
<proteinExistence type="predicted"/>
<evidence type="ECO:0000313" key="2">
    <source>
        <dbReference type="EMBL" id="KAA1087689.1"/>
    </source>
</evidence>
<feature type="compositionally biased region" description="Polar residues" evidence="1">
    <location>
        <begin position="88"/>
        <end position="102"/>
    </location>
</feature>
<protein>
    <submittedName>
        <fullName evidence="2">Uncharacterized protein</fullName>
    </submittedName>
</protein>